<gene>
    <name evidence="1" type="ORF">PVE_R2G0315</name>
</gene>
<reference evidence="2" key="1">
    <citation type="submission" date="2016-07" db="EMBL/GenBank/DDBJ databases">
        <authorList>
            <person name="Florea S."/>
            <person name="Webb J.S."/>
            <person name="Jaromczyk J."/>
            <person name="Schardl C.L."/>
        </authorList>
    </citation>
    <scope>NUCLEOTIDE SEQUENCE [LARGE SCALE GENOMIC DNA]</scope>
    <source>
        <strain evidence="2">1YdBTEX2</strain>
    </source>
</reference>
<dbReference type="Proteomes" id="UP000245431">
    <property type="component" value="Chromosome PVE_r2"/>
</dbReference>
<protein>
    <submittedName>
        <fullName evidence="1">Uncharacterized protein</fullName>
    </submittedName>
</protein>
<dbReference type="EMBL" id="LT599584">
    <property type="protein sequence ID" value="SBW84344.1"/>
    <property type="molecule type" value="Genomic_DNA"/>
</dbReference>
<evidence type="ECO:0000313" key="1">
    <source>
        <dbReference type="EMBL" id="SBW84344.1"/>
    </source>
</evidence>
<sequence>MNAHRRIQLMLRSPKAMMEFACSGRLSQVNTPAGPLITLIESIPVRLRSRITCVIIGPDLGYHGIHRFQSLAQALNWLKPTCTAASYPSESWRLKRFTKQLSIEDLTPFCKIPDSLLPVLKNLR</sequence>
<evidence type="ECO:0000313" key="2">
    <source>
        <dbReference type="Proteomes" id="UP000245431"/>
    </source>
</evidence>
<name>A0A1D3K7M1_PSEVE</name>
<proteinExistence type="predicted"/>
<organism evidence="1 2">
    <name type="scientific">Pseudomonas veronii 1YdBTEX2</name>
    <dbReference type="NCBI Taxonomy" id="1295141"/>
    <lineage>
        <taxon>Bacteria</taxon>
        <taxon>Pseudomonadati</taxon>
        <taxon>Pseudomonadota</taxon>
        <taxon>Gammaproteobacteria</taxon>
        <taxon>Pseudomonadales</taxon>
        <taxon>Pseudomonadaceae</taxon>
        <taxon>Pseudomonas</taxon>
    </lineage>
</organism>
<dbReference type="AlphaFoldDB" id="A0A1D3K7M1"/>
<dbReference type="RefSeq" id="WP_081610179.1">
    <property type="nucleotide sequence ID" value="NZ_AOUH01000028.1"/>
</dbReference>
<accession>A0A1D3K7M1</accession>